<evidence type="ECO:0000256" key="2">
    <source>
        <dbReference type="SAM" id="MobiDB-lite"/>
    </source>
</evidence>
<dbReference type="Proteomes" id="UP000238375">
    <property type="component" value="Unassembled WGS sequence"/>
</dbReference>
<dbReference type="RefSeq" id="WP_146141330.1">
    <property type="nucleotide sequence ID" value="NZ_PVTE01000001.1"/>
</dbReference>
<keyword evidence="1" id="KW-0175">Coiled coil</keyword>
<sequence length="128" mass="14686">MHKEAALLSNTLADFADSDTAGRKVVIDQIITIREEWKDVRHELTTGEKRKPEPTGRVKPTEARLGISEAEVRAELQKTRVNISKTKKKIEESPEHKNRASWETDLARLEAIKNDYETELIRLKHETA</sequence>
<comment type="caution">
    <text evidence="3">The sequence shown here is derived from an EMBL/GenBank/DDBJ whole genome shotgun (WGS) entry which is preliminary data.</text>
</comment>
<evidence type="ECO:0000313" key="3">
    <source>
        <dbReference type="EMBL" id="PRY47098.1"/>
    </source>
</evidence>
<proteinExistence type="predicted"/>
<dbReference type="EMBL" id="PVTE01000001">
    <property type="protein sequence ID" value="PRY47098.1"/>
    <property type="molecule type" value="Genomic_DNA"/>
</dbReference>
<dbReference type="AlphaFoldDB" id="A0A2T0TNJ1"/>
<feature type="coiled-coil region" evidence="1">
    <location>
        <begin position="99"/>
        <end position="126"/>
    </location>
</feature>
<feature type="region of interest" description="Disordered" evidence="2">
    <location>
        <begin position="41"/>
        <end position="61"/>
    </location>
</feature>
<accession>A0A2T0TNJ1</accession>
<protein>
    <submittedName>
        <fullName evidence="3">Uncharacterized protein</fullName>
    </submittedName>
</protein>
<evidence type="ECO:0000313" key="4">
    <source>
        <dbReference type="Proteomes" id="UP000238375"/>
    </source>
</evidence>
<keyword evidence="4" id="KW-1185">Reference proteome</keyword>
<name>A0A2T0TNJ1_9BACT</name>
<gene>
    <name evidence="3" type="ORF">CLV58_101164</name>
</gene>
<dbReference type="OrthoDB" id="962778at2"/>
<organism evidence="3 4">
    <name type="scientific">Spirosoma oryzae</name>
    <dbReference type="NCBI Taxonomy" id="1469603"/>
    <lineage>
        <taxon>Bacteria</taxon>
        <taxon>Pseudomonadati</taxon>
        <taxon>Bacteroidota</taxon>
        <taxon>Cytophagia</taxon>
        <taxon>Cytophagales</taxon>
        <taxon>Cytophagaceae</taxon>
        <taxon>Spirosoma</taxon>
    </lineage>
</organism>
<evidence type="ECO:0000256" key="1">
    <source>
        <dbReference type="SAM" id="Coils"/>
    </source>
</evidence>
<reference evidence="3 4" key="1">
    <citation type="submission" date="2018-03" db="EMBL/GenBank/DDBJ databases">
        <title>Genomic Encyclopedia of Archaeal and Bacterial Type Strains, Phase II (KMG-II): from individual species to whole genera.</title>
        <authorList>
            <person name="Goeker M."/>
        </authorList>
    </citation>
    <scope>NUCLEOTIDE SEQUENCE [LARGE SCALE GENOMIC DNA]</scope>
    <source>
        <strain evidence="3 4">DSM 28354</strain>
    </source>
</reference>